<dbReference type="InterPro" id="IPR004846">
    <property type="entry name" value="T2SS/T3SS_dom"/>
</dbReference>
<evidence type="ECO:0000256" key="4">
    <source>
        <dbReference type="RuleBase" id="RU004003"/>
    </source>
</evidence>
<dbReference type="RefSeq" id="WP_013459039.1">
    <property type="nucleotide sequence ID" value="NC_014762.1"/>
</dbReference>
<dbReference type="STRING" id="709032.Sulku_0175"/>
<dbReference type="EMBL" id="CP002355">
    <property type="protein sequence ID" value="ADR32842.1"/>
    <property type="molecule type" value="Genomic_DNA"/>
</dbReference>
<evidence type="ECO:0000256" key="5">
    <source>
        <dbReference type="SAM" id="SignalP"/>
    </source>
</evidence>
<keyword evidence="2 5" id="KW-0732">Signal</keyword>
<feature type="chain" id="PRO_5003189847" evidence="5">
    <location>
        <begin position="22"/>
        <end position="481"/>
    </location>
</feature>
<evidence type="ECO:0000313" key="7">
    <source>
        <dbReference type="EMBL" id="ADR32842.1"/>
    </source>
</evidence>
<dbReference type="Pfam" id="PF00263">
    <property type="entry name" value="Secretin"/>
    <property type="match status" value="1"/>
</dbReference>
<dbReference type="PROSITE" id="PS51257">
    <property type="entry name" value="PROKAR_LIPOPROTEIN"/>
    <property type="match status" value="1"/>
</dbReference>
<dbReference type="GO" id="GO:0009306">
    <property type="term" value="P:protein secretion"/>
    <property type="evidence" value="ECO:0007669"/>
    <property type="project" value="InterPro"/>
</dbReference>
<evidence type="ECO:0000259" key="6">
    <source>
        <dbReference type="Pfam" id="PF00263"/>
    </source>
</evidence>
<dbReference type="PANTHER" id="PTHR30332:SF24">
    <property type="entry name" value="SECRETIN GSPD-RELATED"/>
    <property type="match status" value="1"/>
</dbReference>
<dbReference type="GO" id="GO:0016020">
    <property type="term" value="C:membrane"/>
    <property type="evidence" value="ECO:0007669"/>
    <property type="project" value="UniProtKB-SubCell"/>
</dbReference>
<dbReference type="InterPro" id="IPR050810">
    <property type="entry name" value="Bact_Secretion_Sys_Channel"/>
</dbReference>
<dbReference type="HOGENOM" id="CLU_567330_0_0_7"/>
<evidence type="ECO:0000256" key="2">
    <source>
        <dbReference type="ARBA" id="ARBA00022729"/>
    </source>
</evidence>
<sequence>MRSIILAAVLLGLTGCSVATKQETLTPEMHLKELDNPTTQIQRSEPAVQVVEVKADNFHIEPQIIPDKEIIKRAKIMGAELSDVIALLTEATNENVVFQLQAESVNSNKFSTSSSANGASNNEYTGKNDYLLTETTINLSASNISFGKILQKTVGDKLSILYDDNTFYLGNLRTVTLKIPSINGLPEILKASITSMGASNVTTDAITSSVSFSAREKEYSDIMKYLEILRNNLYVIEYEISIYDVELKDNYALGIDWSLVPSLAKDGLSFVASATGSLGSAGASAVPLTFGMIMKNDTYNGKALVNALENFGKVESVQRPKLLGLAGTNVKLTDGVEAPYISGIQNTSVGNGTAQVSTTSATALSGLEINLKSNMLDGTVITDIGLKINDIVGYTSFEVNGNKFSQPQTVTKAINNTMRVQPGVPIVISGLFRNKSDKGWNGLPGLGDSAAGVVGGARHTSNTKSEMVIVVTPRVIKYVMK</sequence>
<gene>
    <name evidence="7" type="ordered locus">Sulku_0175</name>
</gene>
<comment type="subcellular location">
    <subcellularLocation>
        <location evidence="1">Membrane</location>
    </subcellularLocation>
</comment>
<accession>E4TXE5</accession>
<reference evidence="7 8" key="1">
    <citation type="journal article" date="2012" name="Stand. Genomic Sci.">
        <title>Complete genome sequence of the sulfur compounds oxidizing chemolithoautotroph Sulfuricurvum kujiense type strain (YK-1(T)).</title>
        <authorList>
            <person name="Han C."/>
            <person name="Kotsyurbenko O."/>
            <person name="Chertkov O."/>
            <person name="Held B."/>
            <person name="Lapidus A."/>
            <person name="Nolan M."/>
            <person name="Lucas S."/>
            <person name="Hammon N."/>
            <person name="Deshpande S."/>
            <person name="Cheng J.F."/>
            <person name="Tapia R."/>
            <person name="Goodwin L.A."/>
            <person name="Pitluck S."/>
            <person name="Liolios K."/>
            <person name="Pagani I."/>
            <person name="Ivanova N."/>
            <person name="Mavromatis K."/>
            <person name="Mikhailova N."/>
            <person name="Pati A."/>
            <person name="Chen A."/>
            <person name="Palaniappan K."/>
            <person name="Land M."/>
            <person name="Hauser L."/>
            <person name="Chang Y.J."/>
            <person name="Jeffries C.D."/>
            <person name="Brambilla E.M."/>
            <person name="Rohde M."/>
            <person name="Spring S."/>
            <person name="Sikorski J."/>
            <person name="Goker M."/>
            <person name="Woyke T."/>
            <person name="Bristow J."/>
            <person name="Eisen J.A."/>
            <person name="Markowitz V."/>
            <person name="Hugenholtz P."/>
            <person name="Kyrpides N.C."/>
            <person name="Klenk H.P."/>
            <person name="Detter J.C."/>
        </authorList>
    </citation>
    <scope>NUCLEOTIDE SEQUENCE [LARGE SCALE GENOMIC DNA]</scope>
    <source>
        <strain evidence="8">ATCC BAA-921 / DSM 16994 / JCM 11577 / YK-1</strain>
    </source>
</reference>
<dbReference type="OrthoDB" id="9775455at2"/>
<feature type="domain" description="Type II/III secretion system secretin-like" evidence="6">
    <location>
        <begin position="307"/>
        <end position="477"/>
    </location>
</feature>
<evidence type="ECO:0000313" key="8">
    <source>
        <dbReference type="Proteomes" id="UP000008721"/>
    </source>
</evidence>
<evidence type="ECO:0000256" key="1">
    <source>
        <dbReference type="ARBA" id="ARBA00004370"/>
    </source>
</evidence>
<name>E4TXE5_SULKY</name>
<dbReference type="Proteomes" id="UP000008721">
    <property type="component" value="Chromosome"/>
</dbReference>
<dbReference type="eggNOG" id="COG1450">
    <property type="taxonomic scope" value="Bacteria"/>
</dbReference>
<keyword evidence="8" id="KW-1185">Reference proteome</keyword>
<dbReference type="GO" id="GO:0015627">
    <property type="term" value="C:type II protein secretion system complex"/>
    <property type="evidence" value="ECO:0007669"/>
    <property type="project" value="TreeGrafter"/>
</dbReference>
<organism evidence="7 8">
    <name type="scientific">Sulfuricurvum kujiense (strain ATCC BAA-921 / DSM 16994 / JCM 11577 / YK-1)</name>
    <dbReference type="NCBI Taxonomy" id="709032"/>
    <lineage>
        <taxon>Bacteria</taxon>
        <taxon>Pseudomonadati</taxon>
        <taxon>Campylobacterota</taxon>
        <taxon>Epsilonproteobacteria</taxon>
        <taxon>Campylobacterales</taxon>
        <taxon>Sulfurimonadaceae</taxon>
        <taxon>Sulfuricurvum</taxon>
    </lineage>
</organism>
<dbReference type="PANTHER" id="PTHR30332">
    <property type="entry name" value="PROBABLE GENERAL SECRETION PATHWAY PROTEIN D"/>
    <property type="match status" value="1"/>
</dbReference>
<protein>
    <submittedName>
        <fullName evidence="7">Type II and III secretion system protein</fullName>
    </submittedName>
</protein>
<feature type="signal peptide" evidence="5">
    <location>
        <begin position="1"/>
        <end position="21"/>
    </location>
</feature>
<keyword evidence="3" id="KW-0472">Membrane</keyword>
<dbReference type="KEGG" id="sku:Sulku_0175"/>
<proteinExistence type="inferred from homology"/>
<dbReference type="AlphaFoldDB" id="E4TXE5"/>
<comment type="similarity">
    <text evidence="4">Belongs to the bacterial secretin family.</text>
</comment>
<evidence type="ECO:0000256" key="3">
    <source>
        <dbReference type="ARBA" id="ARBA00023136"/>
    </source>
</evidence>